<protein>
    <recommendedName>
        <fullName evidence="4">Zinc-finger domain-containing protein</fullName>
    </recommendedName>
</protein>
<feature type="compositionally biased region" description="Polar residues" evidence="1">
    <location>
        <begin position="50"/>
        <end position="66"/>
    </location>
</feature>
<name>A0A9P3GMK7_9APHY</name>
<gene>
    <name evidence="2" type="ORF">PsYK624_139970</name>
</gene>
<evidence type="ECO:0000313" key="3">
    <source>
        <dbReference type="Proteomes" id="UP000703269"/>
    </source>
</evidence>
<feature type="compositionally biased region" description="Basic and acidic residues" evidence="1">
    <location>
        <begin position="752"/>
        <end position="769"/>
    </location>
</feature>
<dbReference type="Proteomes" id="UP000703269">
    <property type="component" value="Unassembled WGS sequence"/>
</dbReference>
<keyword evidence="3" id="KW-1185">Reference proteome</keyword>
<reference evidence="2 3" key="1">
    <citation type="submission" date="2021-08" db="EMBL/GenBank/DDBJ databases">
        <title>Draft Genome Sequence of Phanerochaete sordida strain YK-624.</title>
        <authorList>
            <person name="Mori T."/>
            <person name="Dohra H."/>
            <person name="Suzuki T."/>
            <person name="Kawagishi H."/>
            <person name="Hirai H."/>
        </authorList>
    </citation>
    <scope>NUCLEOTIDE SEQUENCE [LARGE SCALE GENOMIC DNA]</scope>
    <source>
        <strain evidence="2 3">YK-624</strain>
    </source>
</reference>
<feature type="region of interest" description="Disordered" evidence="1">
    <location>
        <begin position="752"/>
        <end position="779"/>
    </location>
</feature>
<proteinExistence type="predicted"/>
<sequence>MSDKTKAPPPISRRRSQVFVDVPLSTLQRRNSDDSSTGPSLKENTPLRPSKTNSQAQVANVASTSKLSKKRKTGDNESTETQLDTAKSKTKKSKLDSAAPQSDDEESAQSKKLKAVNSMKARTKQDDDTFRCHHCQRWWPNGQGLRCTLLRTRSKTRKEQCTSHYCFSCIQKYHRLESLDSILAHDVTELSKEQRQDHAVESGRWFKCYRCIKECDCHVCRRARDLEPIGNLKLKARQAEKAEKAQAKEPNAGSSSQMKAKKVVTKNVDKASKAADSAPSKAPKATPKPKPKPKAVTKPKDLPRPVWTRIPTDLALEDVETRLHIREFMVRFGSVLQMPHSHLDELEEISGDNLGPAGGWDVDLDDSFEIIGWVSELCARSIIQALLGAIASWAGAEGDDDAAAALREAVKAVKASGSNLNRVWGSLVSLREALGHDTILSFSDPLPTPASAAVRTTRSAMHGNDAQAVYISSSAQLVPVIASLIEHAMLSPPVREAFDIATADDKELSKLAKEATTKENTRWKGFAGTKDKQRRDQHNRLLRNIDFSQRLASARYVPRWAPLGQDAEGRVYYAMTPGIGESDAAIDFLNGKDTRVKVGRKREWNEEDRGELARWSWFVAVWGKKPADAEEAEREDDDNEERDQNADAWWAFWQPAELQKLAEWLAIKNGLDQDPEDGNDEPEKRTSKKAGSRKASSGLSRDASPLSELSDLEDDDVMMKTDGNGHQVPVKRELETLVRGLREYTGMLEWRIQRASRERTASPEPEKSGKKSKKSSPAL</sequence>
<dbReference type="OrthoDB" id="298344at2759"/>
<feature type="compositionally biased region" description="Basic residues" evidence="1">
    <location>
        <begin position="287"/>
        <end position="297"/>
    </location>
</feature>
<organism evidence="2 3">
    <name type="scientific">Phanerochaete sordida</name>
    <dbReference type="NCBI Taxonomy" id="48140"/>
    <lineage>
        <taxon>Eukaryota</taxon>
        <taxon>Fungi</taxon>
        <taxon>Dikarya</taxon>
        <taxon>Basidiomycota</taxon>
        <taxon>Agaricomycotina</taxon>
        <taxon>Agaricomycetes</taxon>
        <taxon>Polyporales</taxon>
        <taxon>Phanerochaetaceae</taxon>
        <taxon>Phanerochaete</taxon>
    </lineage>
</organism>
<evidence type="ECO:0008006" key="4">
    <source>
        <dbReference type="Google" id="ProtNLM"/>
    </source>
</evidence>
<feature type="compositionally biased region" description="Basic residues" evidence="1">
    <location>
        <begin position="770"/>
        <end position="779"/>
    </location>
</feature>
<dbReference type="AlphaFoldDB" id="A0A9P3GMK7"/>
<dbReference type="EMBL" id="BPQB01000076">
    <property type="protein sequence ID" value="GJE97776.1"/>
    <property type="molecule type" value="Genomic_DNA"/>
</dbReference>
<evidence type="ECO:0000313" key="2">
    <source>
        <dbReference type="EMBL" id="GJE97776.1"/>
    </source>
</evidence>
<evidence type="ECO:0000256" key="1">
    <source>
        <dbReference type="SAM" id="MobiDB-lite"/>
    </source>
</evidence>
<accession>A0A9P3GMK7</accession>
<feature type="region of interest" description="Disordered" evidence="1">
    <location>
        <begin position="240"/>
        <end position="303"/>
    </location>
</feature>
<feature type="region of interest" description="Disordered" evidence="1">
    <location>
        <begin position="1"/>
        <end position="120"/>
    </location>
</feature>
<comment type="caution">
    <text evidence="2">The sequence shown here is derived from an EMBL/GenBank/DDBJ whole genome shotgun (WGS) entry which is preliminary data.</text>
</comment>
<feature type="region of interest" description="Disordered" evidence="1">
    <location>
        <begin position="670"/>
        <end position="734"/>
    </location>
</feature>
<feature type="compositionally biased region" description="Low complexity" evidence="1">
    <location>
        <begin position="274"/>
        <end position="285"/>
    </location>
</feature>
<feature type="compositionally biased region" description="Polar residues" evidence="1">
    <location>
        <begin position="25"/>
        <end position="43"/>
    </location>
</feature>